<dbReference type="PROSITE" id="PS00175">
    <property type="entry name" value="PG_MUTASE"/>
    <property type="match status" value="1"/>
</dbReference>
<gene>
    <name evidence="2" type="primary">KAFR0H01300</name>
    <name evidence="2" type="ORF">KAFR_0H01300</name>
</gene>
<dbReference type="GeneID" id="13887537"/>
<evidence type="ECO:0000256" key="1">
    <source>
        <dbReference type="PIRSR" id="PIRSR613078-2"/>
    </source>
</evidence>
<feature type="binding site" evidence="1">
    <location>
        <begin position="24"/>
        <end position="31"/>
    </location>
    <ligand>
        <name>substrate</name>
    </ligand>
</feature>
<dbReference type="InterPro" id="IPR001345">
    <property type="entry name" value="PG/BPGM_mutase_AS"/>
</dbReference>
<dbReference type="PANTHER" id="PTHR46192">
    <property type="entry name" value="BROAD-RANGE ACID PHOSPHATASE DET1"/>
    <property type="match status" value="1"/>
</dbReference>
<dbReference type="InterPro" id="IPR052765">
    <property type="entry name" value="PGM-Related"/>
</dbReference>
<dbReference type="KEGG" id="kaf:KAFR_0H01300"/>
<sequence>MSIENGDNITFHRVKKPRLIILIRHGESASNKDKTVNEYISNHTVPLTKEGWKQAHSAGAALLKVLNLDNRDLANKISEKYTLPESKCRTLPLESYGPICNNKDENIVFYTSPYKRTRETLKGVLNVLDEYNELNCNVRPCEGGSYQPYGKQKYAEWPMGTQSSGDYKNDISSFTVTQKAADKTYVKYRIKDEPRIREQDFGNYQDINSMQDVLKKRASYGHFFFRFPQGESAADVYDRVASFQETMFRHFEERQSKKLRDVIVLVTHGIFLRVFLMKWFRWTYEEFESFTNVPNGCMIVMELDEQLDRYILRTKLPKWTNCEE</sequence>
<dbReference type="GO" id="GO:0032366">
    <property type="term" value="P:intracellular sterol transport"/>
    <property type="evidence" value="ECO:0007669"/>
    <property type="project" value="EnsemblFungi"/>
</dbReference>
<accession>H2AYY4</accession>
<dbReference type="InterPro" id="IPR013078">
    <property type="entry name" value="His_Pase_superF_clade-1"/>
</dbReference>
<name>H2AYY4_KAZAF</name>
<dbReference type="FunCoup" id="H2AYY4">
    <property type="interactions" value="100"/>
</dbReference>
<dbReference type="SUPFAM" id="SSF53254">
    <property type="entry name" value="Phosphoglycerate mutase-like"/>
    <property type="match status" value="1"/>
</dbReference>
<protein>
    <submittedName>
        <fullName evidence="2">Uncharacterized protein</fullName>
    </submittedName>
</protein>
<evidence type="ECO:0000313" key="3">
    <source>
        <dbReference type="Proteomes" id="UP000005220"/>
    </source>
</evidence>
<evidence type="ECO:0000313" key="2">
    <source>
        <dbReference type="EMBL" id="CCF59540.1"/>
    </source>
</evidence>
<dbReference type="AlphaFoldDB" id="H2AYY4"/>
<dbReference type="STRING" id="1071382.H2AYY4"/>
<keyword evidence="3" id="KW-1185">Reference proteome</keyword>
<dbReference type="InterPro" id="IPR029033">
    <property type="entry name" value="His_PPase_superfam"/>
</dbReference>
<dbReference type="HOGENOM" id="CLU_033323_3_3_1"/>
<dbReference type="OrthoDB" id="10261749at2759"/>
<dbReference type="RefSeq" id="XP_003958675.1">
    <property type="nucleotide sequence ID" value="XM_003958626.1"/>
</dbReference>
<proteinExistence type="predicted"/>
<dbReference type="CDD" id="cd07067">
    <property type="entry name" value="HP_PGM_like"/>
    <property type="match status" value="1"/>
</dbReference>
<organism evidence="2 3">
    <name type="scientific">Kazachstania africana (strain ATCC 22294 / BCRC 22015 / CBS 2517 / CECT 1963 / NBRC 1671 / NRRL Y-8276)</name>
    <name type="common">Yeast</name>
    <name type="synonym">Kluyveromyces africanus</name>
    <dbReference type="NCBI Taxonomy" id="1071382"/>
    <lineage>
        <taxon>Eukaryota</taxon>
        <taxon>Fungi</taxon>
        <taxon>Dikarya</taxon>
        <taxon>Ascomycota</taxon>
        <taxon>Saccharomycotina</taxon>
        <taxon>Saccharomycetes</taxon>
        <taxon>Saccharomycetales</taxon>
        <taxon>Saccharomycetaceae</taxon>
        <taxon>Kazachstania</taxon>
    </lineage>
</organism>
<dbReference type="SMART" id="SM00855">
    <property type="entry name" value="PGAM"/>
    <property type="match status" value="1"/>
</dbReference>
<dbReference type="GO" id="GO:0003993">
    <property type="term" value="F:acid phosphatase activity"/>
    <property type="evidence" value="ECO:0007669"/>
    <property type="project" value="EnsemblFungi"/>
</dbReference>
<dbReference type="Gene3D" id="3.40.50.1240">
    <property type="entry name" value="Phosphoglycerate mutase-like"/>
    <property type="match status" value="1"/>
</dbReference>
<dbReference type="InParanoid" id="H2AYY4"/>
<dbReference type="eggNOG" id="ENOG502QQ8J">
    <property type="taxonomic scope" value="Eukaryota"/>
</dbReference>
<dbReference type="Proteomes" id="UP000005220">
    <property type="component" value="Chromosome 8"/>
</dbReference>
<dbReference type="Pfam" id="PF00300">
    <property type="entry name" value="His_Phos_1"/>
    <property type="match status" value="2"/>
</dbReference>
<reference evidence="2 3" key="1">
    <citation type="journal article" date="2011" name="Proc. Natl. Acad. Sci. U.S.A.">
        <title>Evolutionary erosion of yeast sex chromosomes by mating-type switching accidents.</title>
        <authorList>
            <person name="Gordon J.L."/>
            <person name="Armisen D."/>
            <person name="Proux-Wera E."/>
            <person name="Oheigeartaigh S.S."/>
            <person name="Byrne K.P."/>
            <person name="Wolfe K.H."/>
        </authorList>
    </citation>
    <scope>NUCLEOTIDE SEQUENCE [LARGE SCALE GENOMIC DNA]</scope>
    <source>
        <strain evidence="3">ATCC 22294 / BCRC 22015 / CBS 2517 / CECT 1963 / NBRC 1671 / NRRL Y-8276</strain>
    </source>
</reference>
<dbReference type="EMBL" id="HE650828">
    <property type="protein sequence ID" value="CCF59540.1"/>
    <property type="molecule type" value="Genomic_DNA"/>
</dbReference>